<evidence type="ECO:0000313" key="16">
    <source>
        <dbReference type="EMBL" id="CAB3254400.1"/>
    </source>
</evidence>
<gene>
    <name evidence="15" type="ORF">APLA_LOCUS14495</name>
    <name evidence="16" type="ORF">APLA_LOCUS14711</name>
</gene>
<reference evidence="17 18" key="1">
    <citation type="submission" date="2020-04" db="EMBL/GenBank/DDBJ databases">
        <authorList>
            <person name="Wallbank WR R."/>
            <person name="Pardo Diaz C."/>
            <person name="Kozak K."/>
            <person name="Martin S."/>
            <person name="Jiggins C."/>
            <person name="Moest M."/>
            <person name="Warren A I."/>
            <person name="Byers J.R.P. K."/>
            <person name="Montejo-Kovacevich G."/>
            <person name="Yen C E."/>
        </authorList>
    </citation>
    <scope>NUCLEOTIDE SEQUENCE [LARGE SCALE GENOMIC DNA]</scope>
</reference>
<keyword evidence="5" id="KW-0679">Respiratory chain</keyword>
<comment type="subcellular location">
    <subcellularLocation>
        <location evidence="1">Mitochondrion inner membrane</location>
        <topology evidence="1">Single-pass membrane protein</topology>
    </subcellularLocation>
</comment>
<keyword evidence="4" id="KW-0813">Transport</keyword>
<keyword evidence="17" id="KW-1185">Reference proteome</keyword>
<evidence type="ECO:0000256" key="12">
    <source>
        <dbReference type="ARBA" id="ARBA00030212"/>
    </source>
</evidence>
<evidence type="ECO:0000313" key="15">
    <source>
        <dbReference type="EMBL" id="CAB3254288.1"/>
    </source>
</evidence>
<dbReference type="EMBL" id="CADEBD010000422">
    <property type="protein sequence ID" value="CAB3254400.1"/>
    <property type="molecule type" value="Genomic_DNA"/>
</dbReference>
<evidence type="ECO:0000313" key="17">
    <source>
        <dbReference type="Proteomes" id="UP000494106"/>
    </source>
</evidence>
<protein>
    <recommendedName>
        <fullName evidence="3">NADH dehydrogenase [ubiquinone] 1 beta subcomplex subunit 4</fullName>
    </recommendedName>
    <alternativeName>
        <fullName evidence="12">Complex I-B15</fullName>
    </alternativeName>
    <alternativeName>
        <fullName evidence="13">NADH-ubiquinone oxidoreductase B15 subunit</fullName>
    </alternativeName>
</protein>
<keyword evidence="11 14" id="KW-0472">Membrane</keyword>
<keyword evidence="6 14" id="KW-0812">Transmembrane</keyword>
<feature type="transmembrane region" description="Helical" evidence="14">
    <location>
        <begin position="76"/>
        <end position="95"/>
    </location>
</feature>
<proteinExistence type="inferred from homology"/>
<keyword evidence="8" id="KW-0249">Electron transport</keyword>
<sequence length="120" mass="14271">MGQCKGSDFGVSDLELKIICDQVERRKRYREEFLKARTDPCLHSKEAGYVFDPAIQRFLSLKNTHLEYFTPTFANIRFGVCIIILPMLTYGYAIWTQRTKIEWDRRCGKTKYRDRLFKFA</sequence>
<name>A0A8S1AWV4_ARCPL</name>
<keyword evidence="7" id="KW-0999">Mitochondrion inner membrane</keyword>
<evidence type="ECO:0000256" key="10">
    <source>
        <dbReference type="ARBA" id="ARBA00023128"/>
    </source>
</evidence>
<dbReference type="AlphaFoldDB" id="A0A8S1AWV4"/>
<comment type="similarity">
    <text evidence="2">Belongs to the complex I NDUFB4 subunit family.</text>
</comment>
<evidence type="ECO:0000256" key="4">
    <source>
        <dbReference type="ARBA" id="ARBA00022448"/>
    </source>
</evidence>
<dbReference type="GO" id="GO:0005743">
    <property type="term" value="C:mitochondrial inner membrane"/>
    <property type="evidence" value="ECO:0007669"/>
    <property type="project" value="UniProtKB-SubCell"/>
</dbReference>
<evidence type="ECO:0000256" key="1">
    <source>
        <dbReference type="ARBA" id="ARBA00004434"/>
    </source>
</evidence>
<evidence type="ECO:0000256" key="3">
    <source>
        <dbReference type="ARBA" id="ARBA00018681"/>
    </source>
</evidence>
<keyword evidence="10" id="KW-0496">Mitochondrion</keyword>
<dbReference type="PANTHER" id="PTHR15469">
    <property type="entry name" value="NADH-UBIQUINONE OXIDOREDUCTASE B15 SUBUNIT"/>
    <property type="match status" value="1"/>
</dbReference>
<dbReference type="EMBL" id="CADEBC010000562">
    <property type="protein sequence ID" value="CAB3254288.1"/>
    <property type="molecule type" value="Genomic_DNA"/>
</dbReference>
<evidence type="ECO:0000256" key="9">
    <source>
        <dbReference type="ARBA" id="ARBA00022989"/>
    </source>
</evidence>
<dbReference type="Proteomes" id="UP000494106">
    <property type="component" value="Unassembled WGS sequence"/>
</dbReference>
<keyword evidence="9 14" id="KW-1133">Transmembrane helix</keyword>
<dbReference type="OrthoDB" id="5818798at2759"/>
<evidence type="ECO:0000256" key="14">
    <source>
        <dbReference type="SAM" id="Phobius"/>
    </source>
</evidence>
<dbReference type="Pfam" id="PF07225">
    <property type="entry name" value="NDUF_B4"/>
    <property type="match status" value="1"/>
</dbReference>
<evidence type="ECO:0000256" key="13">
    <source>
        <dbReference type="ARBA" id="ARBA00030987"/>
    </source>
</evidence>
<evidence type="ECO:0000256" key="8">
    <source>
        <dbReference type="ARBA" id="ARBA00022982"/>
    </source>
</evidence>
<comment type="caution">
    <text evidence="15">The sequence shown here is derived from an EMBL/GenBank/DDBJ whole genome shotgun (WGS) entry which is preliminary data.</text>
</comment>
<dbReference type="Proteomes" id="UP000494256">
    <property type="component" value="Unassembled WGS sequence"/>
</dbReference>
<evidence type="ECO:0000256" key="2">
    <source>
        <dbReference type="ARBA" id="ARBA00007260"/>
    </source>
</evidence>
<evidence type="ECO:0000256" key="7">
    <source>
        <dbReference type="ARBA" id="ARBA00022792"/>
    </source>
</evidence>
<evidence type="ECO:0000256" key="5">
    <source>
        <dbReference type="ARBA" id="ARBA00022660"/>
    </source>
</evidence>
<evidence type="ECO:0000256" key="6">
    <source>
        <dbReference type="ARBA" id="ARBA00022692"/>
    </source>
</evidence>
<dbReference type="InterPro" id="IPR009866">
    <property type="entry name" value="NADH_UbQ_OxRdtase_NDUFB4_su"/>
</dbReference>
<accession>A0A8S1AWV4</accession>
<dbReference type="PANTHER" id="PTHR15469:SF0">
    <property type="entry name" value="NADH DEHYDROGENASE [UBIQUINONE] 1 BETA SUBCOMPLEX SUBUNIT 4"/>
    <property type="match status" value="1"/>
</dbReference>
<organism evidence="15 17">
    <name type="scientific">Arctia plantaginis</name>
    <name type="common">Wood tiger moth</name>
    <name type="synonym">Phalaena plantaginis</name>
    <dbReference type="NCBI Taxonomy" id="874455"/>
    <lineage>
        <taxon>Eukaryota</taxon>
        <taxon>Metazoa</taxon>
        <taxon>Ecdysozoa</taxon>
        <taxon>Arthropoda</taxon>
        <taxon>Hexapoda</taxon>
        <taxon>Insecta</taxon>
        <taxon>Pterygota</taxon>
        <taxon>Neoptera</taxon>
        <taxon>Endopterygota</taxon>
        <taxon>Lepidoptera</taxon>
        <taxon>Glossata</taxon>
        <taxon>Ditrysia</taxon>
        <taxon>Noctuoidea</taxon>
        <taxon>Erebidae</taxon>
        <taxon>Arctiinae</taxon>
        <taxon>Arctia</taxon>
    </lineage>
</organism>
<evidence type="ECO:0000256" key="11">
    <source>
        <dbReference type="ARBA" id="ARBA00023136"/>
    </source>
</evidence>
<evidence type="ECO:0000313" key="18">
    <source>
        <dbReference type="Proteomes" id="UP000494256"/>
    </source>
</evidence>